<dbReference type="PIRSF" id="PIRSF000090">
    <property type="entry name" value="Beta-ETF"/>
    <property type="match status" value="1"/>
</dbReference>
<keyword evidence="1" id="KW-0813">Transport</keyword>
<dbReference type="AlphaFoldDB" id="A0A932CR95"/>
<gene>
    <name evidence="4" type="ORF">HYY20_13170</name>
</gene>
<keyword evidence="1" id="KW-0249">Electron transport</keyword>
<dbReference type="SMART" id="SM00893">
    <property type="entry name" value="ETF"/>
    <property type="match status" value="1"/>
</dbReference>
<dbReference type="PANTHER" id="PTHR21294">
    <property type="entry name" value="ELECTRON TRANSFER FLAVOPROTEIN BETA-SUBUNIT"/>
    <property type="match status" value="1"/>
</dbReference>
<dbReference type="InterPro" id="IPR014729">
    <property type="entry name" value="Rossmann-like_a/b/a_fold"/>
</dbReference>
<dbReference type="Proteomes" id="UP000769766">
    <property type="component" value="Unassembled WGS sequence"/>
</dbReference>
<sequence>MELVVCLKVAPHPQDLRVDPGRRRLMREGLEGVLGPAEAAALELALELKGRYGGQVTVLSLGPPEATGILTRCLGVGVHRAHLLSGSLFQGSDARSTARALATAIGRLVPQHDLILCGTGSPDAGSGQIGPRLAAYLGVPQFCLIQEVSLEAPERRIQVQRKIEGGSLWEEGPLPAVLTVSPGLRELRRPSLRGAIQALRRRQEDFRLEDGSGWEGLGSVGEIGAALEVLEITPPRPRGYRKIDSKLSAAERFRMLTSGGSSGKKKERSAVIRGKPEEEAARELLEILQEQNVLGKPAS</sequence>
<dbReference type="InterPro" id="IPR014730">
    <property type="entry name" value="ETF_a/b_N"/>
</dbReference>
<organism evidence="4 5">
    <name type="scientific">Tectimicrobiota bacterium</name>
    <dbReference type="NCBI Taxonomy" id="2528274"/>
    <lineage>
        <taxon>Bacteria</taxon>
        <taxon>Pseudomonadati</taxon>
        <taxon>Nitrospinota/Tectimicrobiota group</taxon>
        <taxon>Candidatus Tectimicrobiota</taxon>
    </lineage>
</organism>
<dbReference type="PANTHER" id="PTHR21294:SF17">
    <property type="entry name" value="PROTEIN FIXA"/>
    <property type="match status" value="1"/>
</dbReference>
<evidence type="ECO:0000256" key="1">
    <source>
        <dbReference type="ARBA" id="ARBA00022982"/>
    </source>
</evidence>
<dbReference type="Gene3D" id="3.40.50.620">
    <property type="entry name" value="HUPs"/>
    <property type="match status" value="1"/>
</dbReference>
<reference evidence="4" key="1">
    <citation type="submission" date="2020-07" db="EMBL/GenBank/DDBJ databases">
        <title>Huge and variable diversity of episymbiotic CPR bacteria and DPANN archaea in groundwater ecosystems.</title>
        <authorList>
            <person name="He C.Y."/>
            <person name="Keren R."/>
            <person name="Whittaker M."/>
            <person name="Farag I.F."/>
            <person name="Doudna J."/>
            <person name="Cate J.H.D."/>
            <person name="Banfield J.F."/>
        </authorList>
    </citation>
    <scope>NUCLEOTIDE SEQUENCE</scope>
    <source>
        <strain evidence="4">NC_groundwater_672_Ag_B-0.1um_62_36</strain>
    </source>
</reference>
<dbReference type="SUPFAM" id="SSF52402">
    <property type="entry name" value="Adenine nucleotide alpha hydrolases-like"/>
    <property type="match status" value="1"/>
</dbReference>
<evidence type="ECO:0000256" key="2">
    <source>
        <dbReference type="SAM" id="MobiDB-lite"/>
    </source>
</evidence>
<name>A0A932CR95_UNCTE</name>
<dbReference type="EMBL" id="JACPRF010000402">
    <property type="protein sequence ID" value="MBI2877819.1"/>
    <property type="molecule type" value="Genomic_DNA"/>
</dbReference>
<evidence type="ECO:0000313" key="5">
    <source>
        <dbReference type="Proteomes" id="UP000769766"/>
    </source>
</evidence>
<dbReference type="GO" id="GO:0009055">
    <property type="term" value="F:electron transfer activity"/>
    <property type="evidence" value="ECO:0007669"/>
    <property type="project" value="InterPro"/>
</dbReference>
<accession>A0A932CR95</accession>
<evidence type="ECO:0000313" key="4">
    <source>
        <dbReference type="EMBL" id="MBI2877819.1"/>
    </source>
</evidence>
<proteinExistence type="predicted"/>
<feature type="domain" description="Electron transfer flavoprotein alpha/beta-subunit N-terminal" evidence="3">
    <location>
        <begin position="22"/>
        <end position="210"/>
    </location>
</feature>
<evidence type="ECO:0000259" key="3">
    <source>
        <dbReference type="SMART" id="SM00893"/>
    </source>
</evidence>
<comment type="caution">
    <text evidence="4">The sequence shown here is derived from an EMBL/GenBank/DDBJ whole genome shotgun (WGS) entry which is preliminary data.</text>
</comment>
<feature type="region of interest" description="Disordered" evidence="2">
    <location>
        <begin position="255"/>
        <end position="275"/>
    </location>
</feature>
<dbReference type="Pfam" id="PF01012">
    <property type="entry name" value="ETF"/>
    <property type="match status" value="1"/>
</dbReference>
<protein>
    <recommendedName>
        <fullName evidence="3">Electron transfer flavoprotein alpha/beta-subunit N-terminal domain-containing protein</fullName>
    </recommendedName>
</protein>
<dbReference type="InterPro" id="IPR012255">
    <property type="entry name" value="ETF_b"/>
</dbReference>